<comment type="caution">
    <text evidence="1">The sequence shown here is derived from an EMBL/GenBank/DDBJ whole genome shotgun (WGS) entry which is preliminary data.</text>
</comment>
<gene>
    <name evidence="1" type="ORF">BROFUL_01475</name>
</gene>
<dbReference type="AlphaFoldDB" id="A0A0M2UVF5"/>
<evidence type="ECO:0008006" key="3">
    <source>
        <dbReference type="Google" id="ProtNLM"/>
    </source>
</evidence>
<dbReference type="Pfam" id="PF01904">
    <property type="entry name" value="DUF72"/>
    <property type="match status" value="1"/>
</dbReference>
<evidence type="ECO:0000313" key="2">
    <source>
        <dbReference type="Proteomes" id="UP000034954"/>
    </source>
</evidence>
<name>A0A0M2UVF5_9BACT</name>
<accession>A0A0M2UVF5</accession>
<dbReference type="Proteomes" id="UP000034954">
    <property type="component" value="Unassembled WGS sequence"/>
</dbReference>
<organism evidence="1 2">
    <name type="scientific">Candidatus Brocadia fulgida</name>
    <dbReference type="NCBI Taxonomy" id="380242"/>
    <lineage>
        <taxon>Bacteria</taxon>
        <taxon>Pseudomonadati</taxon>
        <taxon>Planctomycetota</taxon>
        <taxon>Candidatus Brocadiia</taxon>
        <taxon>Candidatus Brocadiales</taxon>
        <taxon>Candidatus Brocadiaceae</taxon>
        <taxon>Candidatus Brocadia</taxon>
    </lineage>
</organism>
<protein>
    <recommendedName>
        <fullName evidence="3">DUF72 domain-containing protein</fullName>
    </recommendedName>
</protein>
<dbReference type="InterPro" id="IPR002763">
    <property type="entry name" value="DUF72"/>
</dbReference>
<sequence length="237" mass="27657">MLPFYEQKLGFKITEINSTYYTIPSPKSFEGMIKKTSPGFEFTIKAHKSMTHDIRDKDTGAFIDNKDAFDRFLYAIEPLKKENRLTAVLAQFPYSFHAVKDNYDYLLTFKERLKDIPLVVEFRNYYWHSERGLTFLKENNIGYCIVDEPKLKGLMPYNPTATTDLGYFRFHGRNANWFDASVAERYDYLYTPDDLKIFVSDIKKISGATRHTLVMFNNCHAGKSVRNAIEMLKLIEG</sequence>
<dbReference type="EMBL" id="LAQJ01000151">
    <property type="protein sequence ID" value="KKO19807.1"/>
    <property type="molecule type" value="Genomic_DNA"/>
</dbReference>
<proteinExistence type="predicted"/>
<dbReference type="PANTHER" id="PTHR30348">
    <property type="entry name" value="UNCHARACTERIZED PROTEIN YECE"/>
    <property type="match status" value="1"/>
</dbReference>
<evidence type="ECO:0000313" key="1">
    <source>
        <dbReference type="EMBL" id="KKO19807.1"/>
    </source>
</evidence>
<dbReference type="InterPro" id="IPR036520">
    <property type="entry name" value="UPF0759_sf"/>
</dbReference>
<dbReference type="Gene3D" id="3.20.20.410">
    <property type="entry name" value="Protein of unknown function UPF0759"/>
    <property type="match status" value="1"/>
</dbReference>
<dbReference type="PANTHER" id="PTHR30348:SF13">
    <property type="entry name" value="UPF0759 PROTEIN YUNF"/>
    <property type="match status" value="1"/>
</dbReference>
<dbReference type="SUPFAM" id="SSF117396">
    <property type="entry name" value="TM1631-like"/>
    <property type="match status" value="1"/>
</dbReference>
<reference evidence="1 2" key="1">
    <citation type="journal article" date="2013" name="BMC Microbiol.">
        <title>Identification of the type II cytochrome c maturation pathway in anammox bacteria by comparative genomics.</title>
        <authorList>
            <person name="Ferousi C."/>
            <person name="Speth D.R."/>
            <person name="Reimann J."/>
            <person name="Op den Camp H.J."/>
            <person name="Allen J.W."/>
            <person name="Keltjens J.T."/>
            <person name="Jetten M.S."/>
        </authorList>
    </citation>
    <scope>NUCLEOTIDE SEQUENCE [LARGE SCALE GENOMIC DNA]</scope>
    <source>
        <strain evidence="1">RU1</strain>
    </source>
</reference>
<keyword evidence="2" id="KW-1185">Reference proteome</keyword>